<evidence type="ECO:0000256" key="10">
    <source>
        <dbReference type="PROSITE-ProRule" id="PRU00169"/>
    </source>
</evidence>
<proteinExistence type="predicted"/>
<dbReference type="Gene3D" id="3.30.565.10">
    <property type="entry name" value="Histidine kinase-like ATPase, C-terminal domain"/>
    <property type="match status" value="1"/>
</dbReference>
<dbReference type="PROSITE" id="PS50110">
    <property type="entry name" value="RESPONSE_REGULATORY"/>
    <property type="match status" value="1"/>
</dbReference>
<dbReference type="FunFam" id="1.10.287.130:FF:000001">
    <property type="entry name" value="Two-component sensor histidine kinase"/>
    <property type="match status" value="1"/>
</dbReference>
<comment type="catalytic activity">
    <reaction evidence="1">
        <text>ATP + protein L-histidine = ADP + protein N-phospho-L-histidine.</text>
        <dbReference type="EC" id="2.7.13.3"/>
    </reaction>
</comment>
<evidence type="ECO:0000256" key="7">
    <source>
        <dbReference type="ARBA" id="ARBA00023012"/>
    </source>
</evidence>
<dbReference type="Pfam" id="PF02518">
    <property type="entry name" value="HATPase_c"/>
    <property type="match status" value="1"/>
</dbReference>
<dbReference type="Gene3D" id="3.30.450.20">
    <property type="entry name" value="PAS domain"/>
    <property type="match status" value="1"/>
</dbReference>
<evidence type="ECO:0000256" key="3">
    <source>
        <dbReference type="ARBA" id="ARBA00012438"/>
    </source>
</evidence>
<dbReference type="InterPro" id="IPR036890">
    <property type="entry name" value="HATPase_C_sf"/>
</dbReference>
<feature type="domain" description="Response regulatory" evidence="14">
    <location>
        <begin position="868"/>
        <end position="984"/>
    </location>
</feature>
<evidence type="ECO:0000259" key="14">
    <source>
        <dbReference type="PROSITE" id="PS50110"/>
    </source>
</evidence>
<dbReference type="PANTHER" id="PTHR43047:SF64">
    <property type="entry name" value="HISTIDINE KINASE CONTAINING CHEY-HOMOLOGOUS RECEIVER DOMAIN AND PAS DOMAIN-RELATED"/>
    <property type="match status" value="1"/>
</dbReference>
<dbReference type="SUPFAM" id="SSF55874">
    <property type="entry name" value="ATPase domain of HSP90 chaperone/DNA topoisomerase II/histidine kinase"/>
    <property type="match status" value="1"/>
</dbReference>
<sequence length="1077" mass="120613">MNEVRLFWGKLIRYGIKQRILLVLVVVLVLTTLLDALLASYFTNRQNQESAFANLDNALQAWQSDLQTMTTRLRSVALVTVGDAALLNQLSELLTLEFNLDTSVAASGFSEMARTLAYRKTVSLNRLQLALHTGGFSSIAVYTRDKLSYYVSETEVGMMTRQDNHREVWTTATANADGDMPFQNWPSWKHGRMPDIPTTLPALAQPMVSFNFPVPDETVLEVTVPIQGIVENVMTDAEHNPIVHFFSDMSIAGRPTKLRRELEPGSQAVTVAVVVFRKSIGRAALDEVARKTGSIPAMFSPDGRHPLELPGLRLISDEMLRQVQADGRMVHGQRHVVTAGEKSYYVAMLPWQFERQPRLTLALASPRDSTLQNIRQTVAAILAMAIGILLLSVAVGTLWVKRLIDPIVHLTAAVNKITQKERMDESRYLDHRGTTAGLQPIVIQAEDEVRALAQAFNAMLSELQQSFETLEQRVHDRTAELRQQTRYVRELFDTLPVGAWLKDTQGRYLAVNQASADACGHSVDEMLGKTDEVLWPAEQAALFRADEAEVMITRQRKIVERLQMLANETAPVWMEIYYAPVQDEDGTLLGTVGVTRNISEFKSTEAVREAALAEAERLARLRSDFLAKMSHELRTPLNGILGYAQILLRDKNLTESQTTGLNIILKSGEHLLTLINDILDLAKIDANKLELYPNDIFFDKFLQVLSEMVGIKAAQKKLDFVCETSPDLPRMIHADERRLRQVLLNLLDNAIKFTDRGRVLLRVGHTTEGRLRFEVEDTGRGIAEEGQRTIFLPFEQAGEARQRMGGTGLGLAISQQFVRLMGGEIQVESRLGEGSRFSFEIAVPEEGTMPVTGVSRQVVTGYKGERKTILVVDDLAENRKLIRDMLIPLGFGIVEAENGVDALKQAEAVRPPIILMDVLMPEMDGLEATRRLRQMPGMQDVAVIAISASVSSSDEKKCFEAGMNAFLAKPVIIDQLLAQMGALLNIEWANDVEVVPVRYEESGRLEAPPQQEIKILHALALRGNMRDIRQHATALVELDERYRPFADKLHQLAREYQSKAILNFVEQYLDRTTLDQQ</sequence>
<feature type="transmembrane region" description="Helical" evidence="12">
    <location>
        <begin position="20"/>
        <end position="42"/>
    </location>
</feature>
<evidence type="ECO:0000259" key="16">
    <source>
        <dbReference type="PROSITE" id="PS50113"/>
    </source>
</evidence>
<dbReference type="PANTHER" id="PTHR43047">
    <property type="entry name" value="TWO-COMPONENT HISTIDINE PROTEIN KINASE"/>
    <property type="match status" value="1"/>
</dbReference>
<dbReference type="InterPro" id="IPR035965">
    <property type="entry name" value="PAS-like_dom_sf"/>
</dbReference>
<comment type="subcellular location">
    <subcellularLocation>
        <location evidence="2">Membrane</location>
    </subcellularLocation>
</comment>
<keyword evidence="6 18" id="KW-0418">Kinase</keyword>
<dbReference type="PROSITE" id="PS50112">
    <property type="entry name" value="PAS"/>
    <property type="match status" value="1"/>
</dbReference>
<dbReference type="InterPro" id="IPR000014">
    <property type="entry name" value="PAS"/>
</dbReference>
<dbReference type="CDD" id="cd00082">
    <property type="entry name" value="HisKA"/>
    <property type="match status" value="1"/>
</dbReference>
<dbReference type="CDD" id="cd16922">
    <property type="entry name" value="HATPase_EvgS-ArcB-TorS-like"/>
    <property type="match status" value="1"/>
</dbReference>
<dbReference type="InterPro" id="IPR005467">
    <property type="entry name" value="His_kinase_dom"/>
</dbReference>
<organism evidence="18 19">
    <name type="scientific">Novimethylophilus kurashikiensis</name>
    <dbReference type="NCBI Taxonomy" id="1825523"/>
    <lineage>
        <taxon>Bacteria</taxon>
        <taxon>Pseudomonadati</taxon>
        <taxon>Pseudomonadota</taxon>
        <taxon>Betaproteobacteria</taxon>
        <taxon>Nitrosomonadales</taxon>
        <taxon>Methylophilaceae</taxon>
        <taxon>Novimethylophilus</taxon>
    </lineage>
</organism>
<dbReference type="Pfam" id="PF00072">
    <property type="entry name" value="Response_reg"/>
    <property type="match status" value="1"/>
</dbReference>
<dbReference type="Gene3D" id="3.40.50.2300">
    <property type="match status" value="1"/>
</dbReference>
<keyword evidence="7" id="KW-0902">Two-component regulatory system</keyword>
<keyword evidence="19" id="KW-1185">Reference proteome</keyword>
<dbReference type="Gene3D" id="6.10.340.10">
    <property type="match status" value="1"/>
</dbReference>
<dbReference type="InterPro" id="IPR036097">
    <property type="entry name" value="HisK_dim/P_sf"/>
</dbReference>
<keyword evidence="4 10" id="KW-0597">Phosphoprotein</keyword>
<dbReference type="Pfam" id="PF00512">
    <property type="entry name" value="HisKA"/>
    <property type="match status" value="1"/>
</dbReference>
<dbReference type="FunFam" id="3.30.565.10:FF:000010">
    <property type="entry name" value="Sensor histidine kinase RcsC"/>
    <property type="match status" value="1"/>
</dbReference>
<evidence type="ECO:0000259" key="15">
    <source>
        <dbReference type="PROSITE" id="PS50112"/>
    </source>
</evidence>
<dbReference type="GO" id="GO:0000155">
    <property type="term" value="F:phosphorelay sensor kinase activity"/>
    <property type="evidence" value="ECO:0007669"/>
    <property type="project" value="InterPro"/>
</dbReference>
<dbReference type="SMART" id="SM00448">
    <property type="entry name" value="REC"/>
    <property type="match status" value="1"/>
</dbReference>
<keyword evidence="12" id="KW-0472">Membrane</keyword>
<dbReference type="Pfam" id="PF08448">
    <property type="entry name" value="PAS_4"/>
    <property type="match status" value="1"/>
</dbReference>
<dbReference type="NCBIfam" id="TIGR00229">
    <property type="entry name" value="sensory_box"/>
    <property type="match status" value="1"/>
</dbReference>
<evidence type="ECO:0000313" key="18">
    <source>
        <dbReference type="EMBL" id="GBG14144.1"/>
    </source>
</evidence>
<feature type="transmembrane region" description="Helical" evidence="12">
    <location>
        <begin position="378"/>
        <end position="400"/>
    </location>
</feature>
<feature type="domain" description="HAMP" evidence="17">
    <location>
        <begin position="401"/>
        <end position="468"/>
    </location>
</feature>
<comment type="function">
    <text evidence="8">Member of the two-component regulatory system BvgS/BvgA. Phosphorylates BvgA via a four-step phosphorelay in response to environmental signals.</text>
</comment>
<comment type="caution">
    <text evidence="18">The sequence shown here is derived from an EMBL/GenBank/DDBJ whole genome shotgun (WGS) entry which is preliminary data.</text>
</comment>
<dbReference type="SUPFAM" id="SSF52172">
    <property type="entry name" value="CheY-like"/>
    <property type="match status" value="1"/>
</dbReference>
<dbReference type="PROSITE" id="PS50109">
    <property type="entry name" value="HIS_KIN"/>
    <property type="match status" value="1"/>
</dbReference>
<dbReference type="PRINTS" id="PR00344">
    <property type="entry name" value="BCTRLSENSOR"/>
</dbReference>
<evidence type="ECO:0000313" key="19">
    <source>
        <dbReference type="Proteomes" id="UP000245081"/>
    </source>
</evidence>
<evidence type="ECO:0000256" key="4">
    <source>
        <dbReference type="ARBA" id="ARBA00022553"/>
    </source>
</evidence>
<evidence type="ECO:0000259" key="13">
    <source>
        <dbReference type="PROSITE" id="PS50109"/>
    </source>
</evidence>
<protein>
    <recommendedName>
        <fullName evidence="9">Virulence sensor protein BvgS</fullName>
        <ecNumber evidence="3">2.7.13.3</ecNumber>
    </recommendedName>
</protein>
<evidence type="ECO:0000259" key="17">
    <source>
        <dbReference type="PROSITE" id="PS50885"/>
    </source>
</evidence>
<feature type="coiled-coil region" evidence="11">
    <location>
        <begin position="453"/>
        <end position="480"/>
    </location>
</feature>
<dbReference type="PROSITE" id="PS50885">
    <property type="entry name" value="HAMP"/>
    <property type="match status" value="1"/>
</dbReference>
<evidence type="ECO:0000256" key="1">
    <source>
        <dbReference type="ARBA" id="ARBA00000085"/>
    </source>
</evidence>
<evidence type="ECO:0000256" key="11">
    <source>
        <dbReference type="SAM" id="Coils"/>
    </source>
</evidence>
<dbReference type="OrthoDB" id="8552871at2"/>
<dbReference type="InterPro" id="IPR000700">
    <property type="entry name" value="PAS-assoc_C"/>
</dbReference>
<dbReference type="Proteomes" id="UP000245081">
    <property type="component" value="Unassembled WGS sequence"/>
</dbReference>
<dbReference type="InterPro" id="IPR011006">
    <property type="entry name" value="CheY-like_superfamily"/>
</dbReference>
<dbReference type="SUPFAM" id="SSF47384">
    <property type="entry name" value="Homodimeric domain of signal transducing histidine kinase"/>
    <property type="match status" value="1"/>
</dbReference>
<name>A0A2R5FBX9_9PROT</name>
<reference evidence="18 19" key="1">
    <citation type="journal article" date="2018" name="Environ. Microbiol.">
        <title>Isolation and genomic characterization of Novimethylophilus kurashikiensis gen. nov. sp. nov., a new lanthanide-dependent methylotrophic species of Methylophilaceae.</title>
        <authorList>
            <person name="Lv H."/>
            <person name="Sahin N."/>
            <person name="Tani A."/>
        </authorList>
    </citation>
    <scope>NUCLEOTIDE SEQUENCE [LARGE SCALE GENOMIC DNA]</scope>
    <source>
        <strain evidence="18 19">La2-4</strain>
    </source>
</reference>
<evidence type="ECO:0000256" key="8">
    <source>
        <dbReference type="ARBA" id="ARBA00058004"/>
    </source>
</evidence>
<dbReference type="AlphaFoldDB" id="A0A2R5FBX9"/>
<keyword evidence="12" id="KW-1133">Transmembrane helix</keyword>
<dbReference type="InterPro" id="IPR001789">
    <property type="entry name" value="Sig_transdc_resp-reg_receiver"/>
</dbReference>
<dbReference type="InterPro" id="IPR013656">
    <property type="entry name" value="PAS_4"/>
</dbReference>
<accession>A0A2R5FBX9</accession>
<evidence type="ECO:0000256" key="5">
    <source>
        <dbReference type="ARBA" id="ARBA00022679"/>
    </source>
</evidence>
<dbReference type="InterPro" id="IPR003661">
    <property type="entry name" value="HisK_dim/P_dom"/>
</dbReference>
<evidence type="ECO:0000256" key="2">
    <source>
        <dbReference type="ARBA" id="ARBA00004370"/>
    </source>
</evidence>
<dbReference type="InterPro" id="IPR003594">
    <property type="entry name" value="HATPase_dom"/>
</dbReference>
<keyword evidence="11" id="KW-0175">Coiled coil</keyword>
<dbReference type="SUPFAM" id="SSF55785">
    <property type="entry name" value="PYP-like sensor domain (PAS domain)"/>
    <property type="match status" value="1"/>
</dbReference>
<evidence type="ECO:0000256" key="9">
    <source>
        <dbReference type="ARBA" id="ARBA00070152"/>
    </source>
</evidence>
<evidence type="ECO:0000256" key="6">
    <source>
        <dbReference type="ARBA" id="ARBA00022777"/>
    </source>
</evidence>
<dbReference type="CDD" id="cd00130">
    <property type="entry name" value="PAS"/>
    <property type="match status" value="1"/>
</dbReference>
<dbReference type="SMART" id="SM00091">
    <property type="entry name" value="PAS"/>
    <property type="match status" value="1"/>
</dbReference>
<gene>
    <name evidence="18" type="ORF">NMK_1704</name>
</gene>
<dbReference type="Gene3D" id="1.10.287.130">
    <property type="match status" value="1"/>
</dbReference>
<dbReference type="CDD" id="cd17546">
    <property type="entry name" value="REC_hyHK_CKI1_RcsC-like"/>
    <property type="match status" value="1"/>
</dbReference>
<keyword evidence="12" id="KW-0812">Transmembrane</keyword>
<dbReference type="EC" id="2.7.13.3" evidence="3"/>
<dbReference type="RefSeq" id="WP_109015339.1">
    <property type="nucleotide sequence ID" value="NZ_BDOQ01000006.1"/>
</dbReference>
<dbReference type="SMART" id="SM00304">
    <property type="entry name" value="HAMP"/>
    <property type="match status" value="1"/>
</dbReference>
<dbReference type="SMART" id="SM00387">
    <property type="entry name" value="HATPase_c"/>
    <property type="match status" value="1"/>
</dbReference>
<feature type="domain" description="PAS" evidence="15">
    <location>
        <begin position="484"/>
        <end position="555"/>
    </location>
</feature>
<dbReference type="EMBL" id="BDOQ01000006">
    <property type="protein sequence ID" value="GBG14144.1"/>
    <property type="molecule type" value="Genomic_DNA"/>
</dbReference>
<dbReference type="GO" id="GO:0016020">
    <property type="term" value="C:membrane"/>
    <property type="evidence" value="ECO:0007669"/>
    <property type="project" value="UniProtKB-SubCell"/>
</dbReference>
<dbReference type="SMART" id="SM00388">
    <property type="entry name" value="HisKA"/>
    <property type="match status" value="1"/>
</dbReference>
<dbReference type="InterPro" id="IPR003660">
    <property type="entry name" value="HAMP_dom"/>
</dbReference>
<feature type="domain" description="PAC" evidence="16">
    <location>
        <begin position="558"/>
        <end position="610"/>
    </location>
</feature>
<dbReference type="InterPro" id="IPR004358">
    <property type="entry name" value="Sig_transdc_His_kin-like_C"/>
</dbReference>
<evidence type="ECO:0000256" key="12">
    <source>
        <dbReference type="SAM" id="Phobius"/>
    </source>
</evidence>
<dbReference type="CDD" id="cd06225">
    <property type="entry name" value="HAMP"/>
    <property type="match status" value="1"/>
</dbReference>
<dbReference type="PROSITE" id="PS50113">
    <property type="entry name" value="PAC"/>
    <property type="match status" value="1"/>
</dbReference>
<feature type="domain" description="Histidine kinase" evidence="13">
    <location>
        <begin position="628"/>
        <end position="845"/>
    </location>
</feature>
<feature type="modified residue" description="4-aspartylphosphate" evidence="10">
    <location>
        <position position="917"/>
    </location>
</feature>
<keyword evidence="5" id="KW-0808">Transferase</keyword>